<dbReference type="PROSITE" id="PS51192">
    <property type="entry name" value="HELICASE_ATP_BIND_1"/>
    <property type="match status" value="1"/>
</dbReference>
<dbReference type="CDD" id="cd12501">
    <property type="entry name" value="RRM_EcDbpA_like"/>
    <property type="match status" value="1"/>
</dbReference>
<dbReference type="PROSITE" id="PS51195">
    <property type="entry name" value="Q_MOTIF"/>
    <property type="match status" value="1"/>
</dbReference>
<dbReference type="InterPro" id="IPR014014">
    <property type="entry name" value="RNA_helicase_DEAD_Q_motif"/>
</dbReference>
<evidence type="ECO:0000256" key="4">
    <source>
        <dbReference type="ARBA" id="ARBA00022840"/>
    </source>
</evidence>
<dbReference type="InterPro" id="IPR001650">
    <property type="entry name" value="Helicase_C-like"/>
</dbReference>
<dbReference type="InterPro" id="IPR050079">
    <property type="entry name" value="DEAD_box_RNA_helicase"/>
</dbReference>
<dbReference type="InterPro" id="IPR000629">
    <property type="entry name" value="RNA-helicase_DEAD-box_CS"/>
</dbReference>
<evidence type="ECO:0000256" key="1">
    <source>
        <dbReference type="ARBA" id="ARBA00022741"/>
    </source>
</evidence>
<dbReference type="NCBIfam" id="NF008744">
    <property type="entry name" value="PRK11776.1"/>
    <property type="match status" value="1"/>
</dbReference>
<dbReference type="PROSITE" id="PS51194">
    <property type="entry name" value="HELICASE_CTER"/>
    <property type="match status" value="1"/>
</dbReference>
<evidence type="ECO:0000256" key="2">
    <source>
        <dbReference type="ARBA" id="ARBA00022801"/>
    </source>
</evidence>
<dbReference type="InterPro" id="IPR011545">
    <property type="entry name" value="DEAD/DEAH_box_helicase_dom"/>
</dbReference>
<dbReference type="GO" id="GO:0005524">
    <property type="term" value="F:ATP binding"/>
    <property type="evidence" value="ECO:0007669"/>
    <property type="project" value="UniProtKB-KW"/>
</dbReference>
<dbReference type="Gene3D" id="3.40.50.300">
    <property type="entry name" value="P-loop containing nucleotide triphosphate hydrolases"/>
    <property type="match status" value="2"/>
</dbReference>
<dbReference type="InterPro" id="IPR005580">
    <property type="entry name" value="DbpA/CsdA_RNA-bd_dom"/>
</dbReference>
<protein>
    <submittedName>
        <fullName evidence="11">ATP-dependent RNA helicase DbpA</fullName>
        <ecNumber evidence="11">3.6.4.13</ecNumber>
    </submittedName>
</protein>
<organism evidence="11 12">
    <name type="scientific">Alloalcanivorax marinus</name>
    <dbReference type="NCBI Taxonomy" id="1177169"/>
    <lineage>
        <taxon>Bacteria</taxon>
        <taxon>Pseudomonadati</taxon>
        <taxon>Pseudomonadota</taxon>
        <taxon>Gammaproteobacteria</taxon>
        <taxon>Oceanospirillales</taxon>
        <taxon>Alcanivoracaceae</taxon>
        <taxon>Alloalcanivorax</taxon>
    </lineage>
</organism>
<dbReference type="Pfam" id="PF03880">
    <property type="entry name" value="DbpA"/>
    <property type="match status" value="1"/>
</dbReference>
<evidence type="ECO:0000259" key="8">
    <source>
        <dbReference type="PROSITE" id="PS51192"/>
    </source>
</evidence>
<dbReference type="InterPro" id="IPR012677">
    <property type="entry name" value="Nucleotide-bd_a/b_plait_sf"/>
</dbReference>
<proteinExistence type="inferred from homology"/>
<evidence type="ECO:0000313" key="11">
    <source>
        <dbReference type="EMBL" id="MCC4309648.1"/>
    </source>
</evidence>
<dbReference type="GO" id="GO:0016787">
    <property type="term" value="F:hydrolase activity"/>
    <property type="evidence" value="ECO:0007669"/>
    <property type="project" value="UniProtKB-KW"/>
</dbReference>
<comment type="similarity">
    <text evidence="5 7">Belongs to the DEAD box helicase family.</text>
</comment>
<keyword evidence="3 7" id="KW-0347">Helicase</keyword>
<evidence type="ECO:0000313" key="12">
    <source>
        <dbReference type="Proteomes" id="UP001108027"/>
    </source>
</evidence>
<keyword evidence="1 7" id="KW-0547">Nucleotide-binding</keyword>
<dbReference type="Pfam" id="PF00271">
    <property type="entry name" value="Helicase_C"/>
    <property type="match status" value="1"/>
</dbReference>
<evidence type="ECO:0000256" key="5">
    <source>
        <dbReference type="ARBA" id="ARBA00038437"/>
    </source>
</evidence>
<evidence type="ECO:0000256" key="6">
    <source>
        <dbReference type="PROSITE-ProRule" id="PRU00552"/>
    </source>
</evidence>
<dbReference type="PANTHER" id="PTHR47959:SF1">
    <property type="entry name" value="ATP-DEPENDENT RNA HELICASE DBPA"/>
    <property type="match status" value="1"/>
</dbReference>
<dbReference type="Pfam" id="PF00270">
    <property type="entry name" value="DEAD"/>
    <property type="match status" value="1"/>
</dbReference>
<dbReference type="SMART" id="SM00487">
    <property type="entry name" value="DEXDc"/>
    <property type="match status" value="1"/>
</dbReference>
<feature type="domain" description="Helicase ATP-binding" evidence="8">
    <location>
        <begin position="35"/>
        <end position="206"/>
    </location>
</feature>
<feature type="domain" description="Helicase C-terminal" evidence="9">
    <location>
        <begin position="216"/>
        <end position="380"/>
    </location>
</feature>
<dbReference type="PROSITE" id="PS00039">
    <property type="entry name" value="DEAD_ATP_HELICASE"/>
    <property type="match status" value="1"/>
</dbReference>
<dbReference type="InterPro" id="IPR044742">
    <property type="entry name" value="DEAD/DEAH_RhlB"/>
</dbReference>
<dbReference type="InterPro" id="IPR014001">
    <property type="entry name" value="Helicase_ATP-bd"/>
</dbReference>
<dbReference type="SMART" id="SM00490">
    <property type="entry name" value="HELICc"/>
    <property type="match status" value="1"/>
</dbReference>
<dbReference type="AlphaFoldDB" id="A0A9Q3YSI0"/>
<dbReference type="CDD" id="cd00268">
    <property type="entry name" value="DEADc"/>
    <property type="match status" value="1"/>
</dbReference>
<name>A0A9Q3YSI0_9GAMM</name>
<dbReference type="Proteomes" id="UP001108027">
    <property type="component" value="Unassembled WGS sequence"/>
</dbReference>
<dbReference type="EC" id="3.6.4.13" evidence="11"/>
<keyword evidence="4 7" id="KW-0067">ATP-binding</keyword>
<keyword evidence="2 7" id="KW-0378">Hydrolase</keyword>
<feature type="domain" description="DEAD-box RNA helicase Q" evidence="10">
    <location>
        <begin position="4"/>
        <end position="32"/>
    </location>
</feature>
<dbReference type="GO" id="GO:0003724">
    <property type="term" value="F:RNA helicase activity"/>
    <property type="evidence" value="ECO:0007669"/>
    <property type="project" value="UniProtKB-EC"/>
</dbReference>
<reference evidence="11" key="1">
    <citation type="submission" date="2021-10" db="EMBL/GenBank/DDBJ databases">
        <title>The diversity and Nitrogen Metabolism of Culturable Nitrate-Utilizing Bacteria Within the Oxygen Minimum Zone of the Changjiang (Yangtze River)Estuary.</title>
        <authorList>
            <person name="Zhang D."/>
            <person name="Zheng J."/>
            <person name="Liu S."/>
            <person name="He W."/>
        </authorList>
    </citation>
    <scope>NUCLEOTIDE SEQUENCE</scope>
    <source>
        <strain evidence="11">FXH-223</strain>
    </source>
</reference>
<dbReference type="CDD" id="cd18787">
    <property type="entry name" value="SF2_C_DEAD"/>
    <property type="match status" value="1"/>
</dbReference>
<dbReference type="GO" id="GO:0003676">
    <property type="term" value="F:nucleic acid binding"/>
    <property type="evidence" value="ECO:0007669"/>
    <property type="project" value="InterPro"/>
</dbReference>
<dbReference type="EMBL" id="JAJGNA010000019">
    <property type="protein sequence ID" value="MCC4309648.1"/>
    <property type="molecule type" value="Genomic_DNA"/>
</dbReference>
<gene>
    <name evidence="11" type="primary">dbpA</name>
    <name evidence="11" type="ORF">LL252_13820</name>
</gene>
<evidence type="ECO:0000259" key="10">
    <source>
        <dbReference type="PROSITE" id="PS51195"/>
    </source>
</evidence>
<dbReference type="PANTHER" id="PTHR47959">
    <property type="entry name" value="ATP-DEPENDENT RNA HELICASE RHLE-RELATED"/>
    <property type="match status" value="1"/>
</dbReference>
<dbReference type="Gene3D" id="3.30.70.330">
    <property type="match status" value="1"/>
</dbReference>
<feature type="short sequence motif" description="Q motif" evidence="6">
    <location>
        <begin position="4"/>
        <end position="32"/>
    </location>
</feature>
<evidence type="ECO:0000256" key="3">
    <source>
        <dbReference type="ARBA" id="ARBA00022806"/>
    </source>
</evidence>
<evidence type="ECO:0000256" key="7">
    <source>
        <dbReference type="RuleBase" id="RU000492"/>
    </source>
</evidence>
<dbReference type="InterPro" id="IPR027417">
    <property type="entry name" value="P-loop_NTPase"/>
</dbReference>
<dbReference type="SUPFAM" id="SSF52540">
    <property type="entry name" value="P-loop containing nucleoside triphosphate hydrolases"/>
    <property type="match status" value="1"/>
</dbReference>
<dbReference type="RefSeq" id="WP_228234431.1">
    <property type="nucleotide sequence ID" value="NZ_ARXL01000049.1"/>
</dbReference>
<accession>A0A9Q3YSI0</accession>
<dbReference type="GO" id="GO:0005829">
    <property type="term" value="C:cytosol"/>
    <property type="evidence" value="ECO:0007669"/>
    <property type="project" value="TreeGrafter"/>
</dbReference>
<comment type="caution">
    <text evidence="11">The sequence shown here is derived from an EMBL/GenBank/DDBJ whole genome shotgun (WGS) entry which is preliminary data.</text>
</comment>
<keyword evidence="12" id="KW-1185">Reference proteome</keyword>
<evidence type="ECO:0000259" key="9">
    <source>
        <dbReference type="PROSITE" id="PS51194"/>
    </source>
</evidence>
<sequence length="459" mass="49402">MTATDFASLPLDAATLANLASLGFTAMTPVQAQSLPSILQGRDVIAQARTGSGKTAAFGLGLLHPLNLRYYGCQALVLCPTRELADQVAQEVRRLARGRDNIKVLTLCGGVPMGPQVGSLEHGAQVIVGTPGRVQKHLAKGTLSLDGLNTLVLDEADRMLDMGFVDSISEIVGQTPTRRQTLLFSATWPAGIRELADRFLRDPVTVEAAEREDRPAIEQRFYEVAPEQRLEAVTRVLYSLRPVSCVAFCVTKQQCQEVADHLVAKGVSAMALNGDLDQRDRDQVLGRFANRSLSVLVATDVAARGLDIAALDLVINVELAHDPDTHTHRIGRTGRAGEAGLAVSLVAPREMRRALALEDRFGTLPWLPLEEVRPHSDRSPLAAPMTTLCIGAGRKQKLRPGDILGALTGDAGIPGDKVGKITLFDHQAYVAVESAVADKALQRLQAGKIKGRSLRVRLL</sequence>